<dbReference type="FunFam" id="3.90.1530.30:FF:000001">
    <property type="entry name" value="Chromosome partitioning protein ParB"/>
    <property type="match status" value="1"/>
</dbReference>
<sequence>MSEQATTANRNRLGRGLASLVGDPAASRGRGGPAEGDQVELPIDKIKPGPLNPRQSFSPGELEELANSIREKGLVQPLVVRPMEDGIHYEIVAGERRWRAAQMAGLHRLPTVIRSLTDQEALELAIIENVQRTDLNAIEEAAGYQELIGRFGYTQDELSQIIGKSRSHLSNMLRLLKLPEGVQTLVRDGELSPGHARALIGREDAEQVAKMIVEKGLSVRDVEALSHKRMDSGSATKSKQKDPDTRAFEQELADALGLTVALKPGSGESGELRIRYRTLEQLEGVRTLLLRQRA</sequence>
<dbReference type="SMART" id="SM00470">
    <property type="entry name" value="ParB"/>
    <property type="match status" value="1"/>
</dbReference>
<dbReference type="InterPro" id="IPR003115">
    <property type="entry name" value="ParB_N"/>
</dbReference>
<dbReference type="Gene3D" id="3.90.1530.30">
    <property type="match status" value="1"/>
</dbReference>
<dbReference type="Pfam" id="PF23552">
    <property type="entry name" value="ParB_C"/>
    <property type="match status" value="1"/>
</dbReference>
<reference evidence="7" key="1">
    <citation type="submission" date="2018-08" db="EMBL/GenBank/DDBJ databases">
        <title>Genomic Encyclopedia of Archaeal and Bacterial Type Strains, Phase II (KMG-II): from individual species to whole genera.</title>
        <authorList>
            <person name="Goeker M."/>
        </authorList>
    </citation>
    <scope>NUCLEOTIDE SEQUENCE [LARGE SCALE GENOMIC DNA]</scope>
    <source>
        <strain evidence="7">DSM 5002</strain>
    </source>
</reference>
<dbReference type="FunFam" id="1.10.10.2830:FF:000001">
    <property type="entry name" value="Chromosome partitioning protein ParB"/>
    <property type="match status" value="1"/>
</dbReference>
<dbReference type="InterPro" id="IPR041468">
    <property type="entry name" value="HTH_ParB/Spo0J"/>
</dbReference>
<keyword evidence="8" id="KW-1185">Reference proteome</keyword>
<protein>
    <submittedName>
        <fullName evidence="7">ParB family chromosome partitioning protein</fullName>
    </submittedName>
</protein>
<dbReference type="InterPro" id="IPR057240">
    <property type="entry name" value="ParB_dimer_C"/>
</dbReference>
<dbReference type="InterPro" id="IPR036086">
    <property type="entry name" value="ParB/Sulfiredoxin_sf"/>
</dbReference>
<dbReference type="RefSeq" id="WP_119060128.1">
    <property type="nucleotide sequence ID" value="NZ_QXDF01000001.1"/>
</dbReference>
<dbReference type="Pfam" id="PF17762">
    <property type="entry name" value="HTH_ParB"/>
    <property type="match status" value="1"/>
</dbReference>
<dbReference type="InterPro" id="IPR004437">
    <property type="entry name" value="ParB/RepB/Spo0J"/>
</dbReference>
<dbReference type="SUPFAM" id="SSF109709">
    <property type="entry name" value="KorB DNA-binding domain-like"/>
    <property type="match status" value="1"/>
</dbReference>
<dbReference type="SUPFAM" id="SSF110849">
    <property type="entry name" value="ParB/Sulfiredoxin"/>
    <property type="match status" value="1"/>
</dbReference>
<dbReference type="PANTHER" id="PTHR33375">
    <property type="entry name" value="CHROMOSOME-PARTITIONING PROTEIN PARB-RELATED"/>
    <property type="match status" value="1"/>
</dbReference>
<feature type="compositionally biased region" description="Polar residues" evidence="5">
    <location>
        <begin position="1"/>
        <end position="10"/>
    </location>
</feature>
<feature type="region of interest" description="Disordered" evidence="5">
    <location>
        <begin position="1"/>
        <end position="59"/>
    </location>
</feature>
<keyword evidence="2" id="KW-0159">Chromosome partition</keyword>
<dbReference type="EMBL" id="QXDF01000001">
    <property type="protein sequence ID" value="RIA55190.1"/>
    <property type="molecule type" value="Genomic_DNA"/>
</dbReference>
<keyword evidence="3" id="KW-0238">DNA-binding</keyword>
<dbReference type="PANTHER" id="PTHR33375:SF1">
    <property type="entry name" value="CHROMOSOME-PARTITIONING PROTEIN PARB-RELATED"/>
    <property type="match status" value="1"/>
</dbReference>
<dbReference type="InterPro" id="IPR050336">
    <property type="entry name" value="Chromosome_partition/occlusion"/>
</dbReference>
<evidence type="ECO:0000313" key="8">
    <source>
        <dbReference type="Proteomes" id="UP000266273"/>
    </source>
</evidence>
<evidence type="ECO:0000256" key="3">
    <source>
        <dbReference type="ARBA" id="ARBA00023125"/>
    </source>
</evidence>
<dbReference type="Proteomes" id="UP000266273">
    <property type="component" value="Unassembled WGS sequence"/>
</dbReference>
<dbReference type="Gene3D" id="1.10.10.2830">
    <property type="match status" value="1"/>
</dbReference>
<accession>A0A397Q105</accession>
<evidence type="ECO:0000256" key="2">
    <source>
        <dbReference type="ARBA" id="ARBA00022829"/>
    </source>
</evidence>
<name>A0A397Q105_9HYPH</name>
<gene>
    <name evidence="7" type="ORF">BXY53_0244</name>
</gene>
<dbReference type="Pfam" id="PF02195">
    <property type="entry name" value="ParB_N"/>
    <property type="match status" value="1"/>
</dbReference>
<proteinExistence type="inferred from homology"/>
<dbReference type="CDD" id="cd16393">
    <property type="entry name" value="SPO0J_N"/>
    <property type="match status" value="1"/>
</dbReference>
<feature type="domain" description="ParB-like N-terminal" evidence="6">
    <location>
        <begin position="39"/>
        <end position="130"/>
    </location>
</feature>
<evidence type="ECO:0000313" key="7">
    <source>
        <dbReference type="EMBL" id="RIA55190.1"/>
    </source>
</evidence>
<evidence type="ECO:0000256" key="4">
    <source>
        <dbReference type="ARBA" id="ARBA00025472"/>
    </source>
</evidence>
<comment type="function">
    <text evidence="4">Involved in chromosome partition. Localize to both poles of the predivisional cell following completion of DNA replication. Binds to the DNA origin of replication.</text>
</comment>
<dbReference type="GO" id="GO:0007059">
    <property type="term" value="P:chromosome segregation"/>
    <property type="evidence" value="ECO:0007669"/>
    <property type="project" value="UniProtKB-KW"/>
</dbReference>
<dbReference type="GO" id="GO:0003677">
    <property type="term" value="F:DNA binding"/>
    <property type="evidence" value="ECO:0007669"/>
    <property type="project" value="UniProtKB-KW"/>
</dbReference>
<dbReference type="AlphaFoldDB" id="A0A397Q105"/>
<organism evidence="7 8">
    <name type="scientific">Dichotomicrobium thermohalophilum</name>
    <dbReference type="NCBI Taxonomy" id="933063"/>
    <lineage>
        <taxon>Bacteria</taxon>
        <taxon>Pseudomonadati</taxon>
        <taxon>Pseudomonadota</taxon>
        <taxon>Alphaproteobacteria</taxon>
        <taxon>Hyphomicrobiales</taxon>
        <taxon>Hyphomicrobiaceae</taxon>
        <taxon>Dichotomicrobium</taxon>
    </lineage>
</organism>
<evidence type="ECO:0000256" key="1">
    <source>
        <dbReference type="ARBA" id="ARBA00006295"/>
    </source>
</evidence>
<dbReference type="NCBIfam" id="TIGR00180">
    <property type="entry name" value="parB_part"/>
    <property type="match status" value="1"/>
</dbReference>
<dbReference type="GO" id="GO:0045881">
    <property type="term" value="P:positive regulation of sporulation resulting in formation of a cellular spore"/>
    <property type="evidence" value="ECO:0007669"/>
    <property type="project" value="TreeGrafter"/>
</dbReference>
<comment type="similarity">
    <text evidence="1">Belongs to the ParB family.</text>
</comment>
<comment type="caution">
    <text evidence="7">The sequence shown here is derived from an EMBL/GenBank/DDBJ whole genome shotgun (WGS) entry which is preliminary data.</text>
</comment>
<evidence type="ECO:0000259" key="6">
    <source>
        <dbReference type="SMART" id="SM00470"/>
    </source>
</evidence>
<evidence type="ECO:0000256" key="5">
    <source>
        <dbReference type="SAM" id="MobiDB-lite"/>
    </source>
</evidence>
<dbReference type="GO" id="GO:0005694">
    <property type="term" value="C:chromosome"/>
    <property type="evidence" value="ECO:0007669"/>
    <property type="project" value="TreeGrafter"/>
</dbReference>
<dbReference type="OrthoDB" id="9802051at2"/>